<reference evidence="7" key="1">
    <citation type="journal article" date="2019" name="Int. J. Syst. Evol. Microbiol.">
        <title>The Global Catalogue of Microorganisms (GCM) 10K type strain sequencing project: providing services to taxonomists for standard genome sequencing and annotation.</title>
        <authorList>
            <consortium name="The Broad Institute Genomics Platform"/>
            <consortium name="The Broad Institute Genome Sequencing Center for Infectious Disease"/>
            <person name="Wu L."/>
            <person name="Ma J."/>
        </authorList>
    </citation>
    <scope>NUCLEOTIDE SEQUENCE [LARGE SCALE GENOMIC DNA]</scope>
    <source>
        <strain evidence="7">DT92</strain>
    </source>
</reference>
<evidence type="ECO:0000313" key="7">
    <source>
        <dbReference type="Proteomes" id="UP001597344"/>
    </source>
</evidence>
<comment type="subcellular location">
    <subcellularLocation>
        <location evidence="1">Membrane</location>
    </subcellularLocation>
</comment>
<gene>
    <name evidence="6" type="ORF">ACFSJT_04955</name>
</gene>
<proteinExistence type="predicted"/>
<evidence type="ECO:0000313" key="6">
    <source>
        <dbReference type="EMBL" id="MFD2186130.1"/>
    </source>
</evidence>
<keyword evidence="3" id="KW-1015">Disulfide bond</keyword>
<feature type="domain" description="FAS1" evidence="5">
    <location>
        <begin position="39"/>
        <end position="172"/>
    </location>
</feature>
<dbReference type="Pfam" id="PF02469">
    <property type="entry name" value="Fasciclin"/>
    <property type="match status" value="1"/>
</dbReference>
<dbReference type="EMBL" id="JBHUHY010000003">
    <property type="protein sequence ID" value="MFD2186130.1"/>
    <property type="molecule type" value="Genomic_DNA"/>
</dbReference>
<dbReference type="SUPFAM" id="SSF82153">
    <property type="entry name" value="FAS1 domain"/>
    <property type="match status" value="1"/>
</dbReference>
<dbReference type="Gene3D" id="2.30.180.10">
    <property type="entry name" value="FAS1 domain"/>
    <property type="match status" value="1"/>
</dbReference>
<dbReference type="InterPro" id="IPR036378">
    <property type="entry name" value="FAS1_dom_sf"/>
</dbReference>
<dbReference type="SMART" id="SM00554">
    <property type="entry name" value="FAS1"/>
    <property type="match status" value="1"/>
</dbReference>
<dbReference type="InterPro" id="IPR000782">
    <property type="entry name" value="FAS1_domain"/>
</dbReference>
<evidence type="ECO:0000256" key="1">
    <source>
        <dbReference type="ARBA" id="ARBA00004370"/>
    </source>
</evidence>
<dbReference type="PANTHER" id="PTHR24038">
    <property type="entry name" value="STABILIN"/>
    <property type="match status" value="1"/>
</dbReference>
<sequence length="181" mass="20220">MKTKHFGIVPLFIALLFINFSVKAQSDLEILGKVENTKLFTTAELVQMDRNLSNFAVLLRLSGLEKSLNYANGHTLLVPTNEALNKMSIDKFAELTNPKNKTKLMQFIKYHFIAKKVTKWEMKDNDIIDEAGTQKEIRLSNNGDIVYVGGAQIITPAIEASNGLMYVVNNTVTPSSDIVLD</sequence>
<keyword evidence="7" id="KW-1185">Reference proteome</keyword>
<dbReference type="RefSeq" id="WP_378319113.1">
    <property type="nucleotide sequence ID" value="NZ_JBHUHY010000003.1"/>
</dbReference>
<evidence type="ECO:0000256" key="3">
    <source>
        <dbReference type="ARBA" id="ARBA00023157"/>
    </source>
</evidence>
<evidence type="ECO:0000256" key="4">
    <source>
        <dbReference type="ARBA" id="ARBA00023180"/>
    </source>
</evidence>
<comment type="caution">
    <text evidence="6">The sequence shown here is derived from an EMBL/GenBank/DDBJ whole genome shotgun (WGS) entry which is preliminary data.</text>
</comment>
<protein>
    <submittedName>
        <fullName evidence="6">Fasciclin domain-containing protein</fullName>
    </submittedName>
</protein>
<keyword evidence="4" id="KW-0325">Glycoprotein</keyword>
<dbReference type="PROSITE" id="PS50213">
    <property type="entry name" value="FAS1"/>
    <property type="match status" value="1"/>
</dbReference>
<keyword evidence="2" id="KW-0472">Membrane</keyword>
<accession>A0ABW5AUF5</accession>
<evidence type="ECO:0000259" key="5">
    <source>
        <dbReference type="PROSITE" id="PS50213"/>
    </source>
</evidence>
<dbReference type="Proteomes" id="UP001597344">
    <property type="component" value="Unassembled WGS sequence"/>
</dbReference>
<name>A0ABW5AUF5_9FLAO</name>
<organism evidence="6 7">
    <name type="scientific">Aquimarina celericrescens</name>
    <dbReference type="NCBI Taxonomy" id="1964542"/>
    <lineage>
        <taxon>Bacteria</taxon>
        <taxon>Pseudomonadati</taxon>
        <taxon>Bacteroidota</taxon>
        <taxon>Flavobacteriia</taxon>
        <taxon>Flavobacteriales</taxon>
        <taxon>Flavobacteriaceae</taxon>
        <taxon>Aquimarina</taxon>
    </lineage>
</organism>
<dbReference type="PANTHER" id="PTHR24038:SF11">
    <property type="entry name" value="INTEGRIN BETA-LIKE PROTEIN E"/>
    <property type="match status" value="1"/>
</dbReference>
<evidence type="ECO:0000256" key="2">
    <source>
        <dbReference type="ARBA" id="ARBA00023136"/>
    </source>
</evidence>